<protein>
    <submittedName>
        <fullName evidence="1">Uncharacterized protein</fullName>
    </submittedName>
</protein>
<keyword evidence="2" id="KW-1185">Reference proteome</keyword>
<sequence>MKKFILIQIAIVFYFSLIPAGWTQTSTFPVNSENGTLITNDLFPDVPDEIVINPDEMPDLPDEIVINPDELPDLPDEIVINPDELPDLPDEIVINPDELPDLPDEIVINPDELPDLPDEIVINPDELPDLPDEIVINPDELPDLPDEIVINPETDIDLPEELINIQIAPGSRLKDLRLISFPLDMKNSNSIDVFPQINHENYEPDFRLGSYNPLISTYNEFGNNLNISPGRSFWILARKGIEISVKGIQVSTIDDFDLRLIYNPASKDGWNMAACPNDKIYDWNNGIQVFQKNDNGEIIKGPVSITSFENDLVDPVIWKWKNGTYAYFDPKGTYENQLYEPDTDIDANLLKPGQGYWIKVLKENVWLRFPGTALADQQYPAGAKFMHMINNTKNKVKKYLFYTKPAIADSNNGPPDPIGSISSADGGSAGCFIQSAVCK</sequence>
<organism evidence="1 2">
    <name type="scientific">Desulfonema limicola</name>
    <dbReference type="NCBI Taxonomy" id="45656"/>
    <lineage>
        <taxon>Bacteria</taxon>
        <taxon>Pseudomonadati</taxon>
        <taxon>Thermodesulfobacteriota</taxon>
        <taxon>Desulfobacteria</taxon>
        <taxon>Desulfobacterales</taxon>
        <taxon>Desulfococcaceae</taxon>
        <taxon>Desulfonema</taxon>
    </lineage>
</organism>
<evidence type="ECO:0000313" key="2">
    <source>
        <dbReference type="Proteomes" id="UP000663720"/>
    </source>
</evidence>
<dbReference type="RefSeq" id="WP_207692161.1">
    <property type="nucleotide sequence ID" value="NZ_CP061799.1"/>
</dbReference>
<name>A0A975GGN5_9BACT</name>
<gene>
    <name evidence="1" type="ORF">dnl_28210</name>
</gene>
<dbReference type="KEGG" id="dli:dnl_28210"/>
<evidence type="ECO:0000313" key="1">
    <source>
        <dbReference type="EMBL" id="QTA80516.1"/>
    </source>
</evidence>
<reference evidence="1" key="1">
    <citation type="journal article" date="2021" name="Microb. Physiol.">
        <title>Proteogenomic Insights into the Physiology of Marine, Sulfate-Reducing, Filamentous Desulfonema limicola and Desulfonema magnum.</title>
        <authorList>
            <person name="Schnaars V."/>
            <person name="Wohlbrand L."/>
            <person name="Scheve S."/>
            <person name="Hinrichs C."/>
            <person name="Reinhardt R."/>
            <person name="Rabus R."/>
        </authorList>
    </citation>
    <scope>NUCLEOTIDE SEQUENCE</scope>
    <source>
        <strain evidence="1">5ac10</strain>
    </source>
</reference>
<dbReference type="AlphaFoldDB" id="A0A975GGN5"/>
<dbReference type="Proteomes" id="UP000663720">
    <property type="component" value="Chromosome"/>
</dbReference>
<proteinExistence type="predicted"/>
<dbReference type="EMBL" id="CP061799">
    <property type="protein sequence ID" value="QTA80516.1"/>
    <property type="molecule type" value="Genomic_DNA"/>
</dbReference>
<accession>A0A975GGN5</accession>